<accession>A0A1T4Y9W5</accession>
<organism evidence="2 3">
    <name type="scientific">Gemmiger formicilis</name>
    <dbReference type="NCBI Taxonomy" id="745368"/>
    <lineage>
        <taxon>Bacteria</taxon>
        <taxon>Bacillati</taxon>
        <taxon>Bacillota</taxon>
        <taxon>Clostridia</taxon>
        <taxon>Eubacteriales</taxon>
        <taxon>Gemmiger</taxon>
    </lineage>
</organism>
<dbReference type="EMBL" id="FUYF01000061">
    <property type="protein sequence ID" value="SKA98624.1"/>
    <property type="molecule type" value="Genomic_DNA"/>
</dbReference>
<dbReference type="OrthoDB" id="1855367at2"/>
<dbReference type="AlphaFoldDB" id="A0A1T4Y9W5"/>
<gene>
    <name evidence="2" type="ORF">SAMN02745178_02881</name>
</gene>
<evidence type="ECO:0000313" key="3">
    <source>
        <dbReference type="Proteomes" id="UP000190286"/>
    </source>
</evidence>
<dbReference type="InterPro" id="IPR052043">
    <property type="entry name" value="PolySaccharide_Degr_Enz"/>
</dbReference>
<keyword evidence="1 2" id="KW-0378">Hydrolase</keyword>
<dbReference type="STRING" id="745368.SAMN02745178_02881"/>
<dbReference type="Gene3D" id="1.50.10.10">
    <property type="match status" value="1"/>
</dbReference>
<dbReference type="GO" id="GO:0005975">
    <property type="term" value="P:carbohydrate metabolic process"/>
    <property type="evidence" value="ECO:0007669"/>
    <property type="project" value="InterPro"/>
</dbReference>
<reference evidence="2 3" key="1">
    <citation type="submission" date="2017-02" db="EMBL/GenBank/DDBJ databases">
        <authorList>
            <person name="Peterson S.W."/>
        </authorList>
    </citation>
    <scope>NUCLEOTIDE SEQUENCE [LARGE SCALE GENOMIC DNA]</scope>
    <source>
        <strain evidence="2 3">ATCC 27749</strain>
    </source>
</reference>
<name>A0A1T4Y9W5_9FIRM</name>
<dbReference type="Pfam" id="PF07470">
    <property type="entry name" value="Glyco_hydro_88"/>
    <property type="match status" value="1"/>
</dbReference>
<dbReference type="RefSeq" id="WP_078785650.1">
    <property type="nucleotide sequence ID" value="NZ_DBEWUX010000075.1"/>
</dbReference>
<dbReference type="Proteomes" id="UP000190286">
    <property type="component" value="Unassembled WGS sequence"/>
</dbReference>
<dbReference type="SUPFAM" id="SSF48208">
    <property type="entry name" value="Six-hairpin glycosidases"/>
    <property type="match status" value="1"/>
</dbReference>
<sequence length="349" mass="39257">MANLIFDKAQIEATIDKIVDRTMRMDMTWDWPCGVAYYGICEAYEVTKNERYLQLVKDRVDEYIELGLPSWTVNTCSMGHCLITLYEHTGDEKYLDIAKSKVEYLEKEALRFGDHVLQHTVSVNNDFPEQAWADTLFMAAFFLLRMGVLLKDEALIDDALNQYYWHIKYLQDPESGLYYHGYNNITGDHMSGIKWGRANAWAAYTMAQVGVRLPQCYLYPKFLDVVGSLNDQLAALKLYQTENGLWRTIVDDAASYEEVSASAGIGAAMITKGNPLHIKYINKAIPGMLANVSPDGRVLNVSGGTAVMKDADGYRGISRDWIQGWGQGLALAFFAGVLNYDNVRSDGAL</sequence>
<dbReference type="PANTHER" id="PTHR33886:SF8">
    <property type="entry name" value="UNSATURATED RHAMNOGALACTURONAN HYDROLASE (EUROFUNG)"/>
    <property type="match status" value="1"/>
</dbReference>
<dbReference type="InterPro" id="IPR010905">
    <property type="entry name" value="Glyco_hydro_88"/>
</dbReference>
<dbReference type="PANTHER" id="PTHR33886">
    <property type="entry name" value="UNSATURATED RHAMNOGALACTURONAN HYDROLASE (EUROFUNG)"/>
    <property type="match status" value="1"/>
</dbReference>
<dbReference type="GeneID" id="93339289"/>
<keyword evidence="3" id="KW-1185">Reference proteome</keyword>
<protein>
    <submittedName>
        <fullName evidence="2">Unsaturated rhamnogalacturonyl hydrolase</fullName>
    </submittedName>
</protein>
<proteinExistence type="predicted"/>
<evidence type="ECO:0000313" key="2">
    <source>
        <dbReference type="EMBL" id="SKA98624.1"/>
    </source>
</evidence>
<dbReference type="GO" id="GO:0016787">
    <property type="term" value="F:hydrolase activity"/>
    <property type="evidence" value="ECO:0007669"/>
    <property type="project" value="UniProtKB-KW"/>
</dbReference>
<dbReference type="InterPro" id="IPR012341">
    <property type="entry name" value="6hp_glycosidase-like_sf"/>
</dbReference>
<evidence type="ECO:0000256" key="1">
    <source>
        <dbReference type="ARBA" id="ARBA00022801"/>
    </source>
</evidence>
<dbReference type="InterPro" id="IPR008928">
    <property type="entry name" value="6-hairpin_glycosidase_sf"/>
</dbReference>